<comment type="caution">
    <text evidence="3">The sequence shown here is derived from an EMBL/GenBank/DDBJ whole genome shotgun (WGS) entry which is preliminary data.</text>
</comment>
<keyword evidence="4" id="KW-1185">Reference proteome</keyword>
<feature type="signal peptide" evidence="2">
    <location>
        <begin position="1"/>
        <end position="30"/>
    </location>
</feature>
<organism evidence="3 4">
    <name type="scientific">Miscanthus lutarioriparius</name>
    <dbReference type="NCBI Taxonomy" id="422564"/>
    <lineage>
        <taxon>Eukaryota</taxon>
        <taxon>Viridiplantae</taxon>
        <taxon>Streptophyta</taxon>
        <taxon>Embryophyta</taxon>
        <taxon>Tracheophyta</taxon>
        <taxon>Spermatophyta</taxon>
        <taxon>Magnoliopsida</taxon>
        <taxon>Liliopsida</taxon>
        <taxon>Poales</taxon>
        <taxon>Poaceae</taxon>
        <taxon>PACMAD clade</taxon>
        <taxon>Panicoideae</taxon>
        <taxon>Andropogonodae</taxon>
        <taxon>Andropogoneae</taxon>
        <taxon>Saccharinae</taxon>
        <taxon>Miscanthus</taxon>
    </lineage>
</organism>
<keyword evidence="2" id="KW-0732">Signal</keyword>
<dbReference type="GO" id="GO:0006979">
    <property type="term" value="P:response to oxidative stress"/>
    <property type="evidence" value="ECO:0007669"/>
    <property type="project" value="InterPro"/>
</dbReference>
<evidence type="ECO:0008006" key="5">
    <source>
        <dbReference type="Google" id="ProtNLM"/>
    </source>
</evidence>
<dbReference type="GO" id="GO:0020037">
    <property type="term" value="F:heme binding"/>
    <property type="evidence" value="ECO:0007669"/>
    <property type="project" value="InterPro"/>
</dbReference>
<proteinExistence type="predicted"/>
<dbReference type="OrthoDB" id="2113341at2759"/>
<dbReference type="AlphaFoldDB" id="A0A811RG90"/>
<accession>A0A811RG90</accession>
<gene>
    <name evidence="3" type="ORF">NCGR_LOCUS52210</name>
</gene>
<sequence>MAAHARSTALRHLLLLTTLIIMAMAGTTSAQLSTGFYSTSCPGLYSAVKPVVRSAIANEKRVGASIVRTP</sequence>
<reference evidence="3" key="1">
    <citation type="submission" date="2020-10" db="EMBL/GenBank/DDBJ databases">
        <authorList>
            <person name="Han B."/>
            <person name="Lu T."/>
            <person name="Zhao Q."/>
            <person name="Huang X."/>
            <person name="Zhao Y."/>
        </authorList>
    </citation>
    <scope>NUCLEOTIDE SEQUENCE</scope>
</reference>
<keyword evidence="1" id="KW-0106">Calcium</keyword>
<dbReference type="Gene3D" id="1.10.520.10">
    <property type="match status" value="1"/>
</dbReference>
<name>A0A811RG90_9POAL</name>
<evidence type="ECO:0000313" key="4">
    <source>
        <dbReference type="Proteomes" id="UP000604825"/>
    </source>
</evidence>
<dbReference type="EMBL" id="CAJGYO010000014">
    <property type="protein sequence ID" value="CAD6268905.1"/>
    <property type="molecule type" value="Genomic_DNA"/>
</dbReference>
<dbReference type="InterPro" id="IPR010255">
    <property type="entry name" value="Haem_peroxidase_sf"/>
</dbReference>
<evidence type="ECO:0000256" key="2">
    <source>
        <dbReference type="SAM" id="SignalP"/>
    </source>
</evidence>
<dbReference type="GO" id="GO:0004601">
    <property type="term" value="F:peroxidase activity"/>
    <property type="evidence" value="ECO:0007669"/>
    <property type="project" value="InterPro"/>
</dbReference>
<feature type="chain" id="PRO_5032380588" description="Peroxidase" evidence="2">
    <location>
        <begin position="31"/>
        <end position="70"/>
    </location>
</feature>
<evidence type="ECO:0000256" key="1">
    <source>
        <dbReference type="ARBA" id="ARBA00022837"/>
    </source>
</evidence>
<protein>
    <recommendedName>
        <fullName evidence="5">Peroxidase</fullName>
    </recommendedName>
</protein>
<dbReference type="SUPFAM" id="SSF48113">
    <property type="entry name" value="Heme-dependent peroxidases"/>
    <property type="match status" value="1"/>
</dbReference>
<dbReference type="Proteomes" id="UP000604825">
    <property type="component" value="Unassembled WGS sequence"/>
</dbReference>
<evidence type="ECO:0000313" key="3">
    <source>
        <dbReference type="EMBL" id="CAD6268905.1"/>
    </source>
</evidence>